<dbReference type="CDD" id="cd00761">
    <property type="entry name" value="Glyco_tranf_GTA_type"/>
    <property type="match status" value="1"/>
</dbReference>
<evidence type="ECO:0000313" key="3">
    <source>
        <dbReference type="EMBL" id="RUM07447.1"/>
    </source>
</evidence>
<dbReference type="EMBL" id="RJTJ01000006">
    <property type="protein sequence ID" value="RUM07447.1"/>
    <property type="molecule type" value="Genomic_DNA"/>
</dbReference>
<evidence type="ECO:0000259" key="1">
    <source>
        <dbReference type="Pfam" id="PF00535"/>
    </source>
</evidence>
<evidence type="ECO:0000313" key="4">
    <source>
        <dbReference type="Proteomes" id="UP000220768"/>
    </source>
</evidence>
<dbReference type="InterPro" id="IPR029044">
    <property type="entry name" value="Nucleotide-diphossugar_trans"/>
</dbReference>
<name>A0A2A6J6Z9_9HYPH</name>
<gene>
    <name evidence="2" type="ORF">CO666_22235</name>
    <name evidence="3" type="ORF">EFR84_08130</name>
</gene>
<reference evidence="3 5" key="2">
    <citation type="submission" date="2018-11" db="EMBL/GenBank/DDBJ databases">
        <title>Rhizobium chutanense sp. nov., isolated from root nodules of Phaseolus vulgaris in China.</title>
        <authorList>
            <person name="Huo Y."/>
        </authorList>
    </citation>
    <scope>NUCLEOTIDE SEQUENCE [LARGE SCALE GENOMIC DNA]</scope>
    <source>
        <strain evidence="3 5">C16</strain>
    </source>
</reference>
<dbReference type="Proteomes" id="UP000278081">
    <property type="component" value="Unassembled WGS sequence"/>
</dbReference>
<dbReference type="PANTHER" id="PTHR43685:SF2">
    <property type="entry name" value="GLYCOSYLTRANSFERASE 2-LIKE DOMAIN-CONTAINING PROTEIN"/>
    <property type="match status" value="1"/>
</dbReference>
<accession>A0A432P4U4</accession>
<dbReference type="SUPFAM" id="SSF53448">
    <property type="entry name" value="Nucleotide-diphospho-sugar transferases"/>
    <property type="match status" value="1"/>
</dbReference>
<accession>A0A2A6J6Z9</accession>
<evidence type="ECO:0000313" key="2">
    <source>
        <dbReference type="EMBL" id="PDT02098.1"/>
    </source>
</evidence>
<protein>
    <submittedName>
        <fullName evidence="2">Glycosyl transferase family 2</fullName>
    </submittedName>
    <submittedName>
        <fullName evidence="3">Glycosyltransferase</fullName>
    </submittedName>
</protein>
<comment type="caution">
    <text evidence="2">The sequence shown here is derived from an EMBL/GenBank/DDBJ whole genome shotgun (WGS) entry which is preliminary data.</text>
</comment>
<dbReference type="InterPro" id="IPR001173">
    <property type="entry name" value="Glyco_trans_2-like"/>
</dbReference>
<reference evidence="2 4" key="1">
    <citation type="submission" date="2017-09" db="EMBL/GenBank/DDBJ databases">
        <title>Comparative genomics of rhizobia isolated from Phaseolus vulgaris in China.</title>
        <authorList>
            <person name="Tong W."/>
        </authorList>
    </citation>
    <scope>NUCLEOTIDE SEQUENCE [LARGE SCALE GENOMIC DNA]</scope>
    <source>
        <strain evidence="2 4">C5</strain>
    </source>
</reference>
<keyword evidence="4" id="KW-1185">Reference proteome</keyword>
<organism evidence="2 4">
    <name type="scientific">Rhizobium chutanense</name>
    <dbReference type="NCBI Taxonomy" id="2035448"/>
    <lineage>
        <taxon>Bacteria</taxon>
        <taxon>Pseudomonadati</taxon>
        <taxon>Pseudomonadota</taxon>
        <taxon>Alphaproteobacteria</taxon>
        <taxon>Hyphomicrobiales</taxon>
        <taxon>Rhizobiaceae</taxon>
        <taxon>Rhizobium/Agrobacterium group</taxon>
        <taxon>Rhizobium</taxon>
    </lineage>
</organism>
<keyword evidence="2" id="KW-0808">Transferase</keyword>
<dbReference type="Gene3D" id="3.90.550.10">
    <property type="entry name" value="Spore Coat Polysaccharide Biosynthesis Protein SpsA, Chain A"/>
    <property type="match status" value="1"/>
</dbReference>
<dbReference type="Proteomes" id="UP000220768">
    <property type="component" value="Unassembled WGS sequence"/>
</dbReference>
<dbReference type="EMBL" id="NWSV01000017">
    <property type="protein sequence ID" value="PDT02098.1"/>
    <property type="molecule type" value="Genomic_DNA"/>
</dbReference>
<feature type="domain" description="Glycosyltransferase 2-like" evidence="1">
    <location>
        <begin position="13"/>
        <end position="172"/>
    </location>
</feature>
<evidence type="ECO:0000313" key="5">
    <source>
        <dbReference type="Proteomes" id="UP000278081"/>
    </source>
</evidence>
<proteinExistence type="predicted"/>
<dbReference type="GO" id="GO:0016740">
    <property type="term" value="F:transferase activity"/>
    <property type="evidence" value="ECO:0007669"/>
    <property type="project" value="UniProtKB-KW"/>
</dbReference>
<dbReference type="PANTHER" id="PTHR43685">
    <property type="entry name" value="GLYCOSYLTRANSFERASE"/>
    <property type="match status" value="1"/>
</dbReference>
<dbReference type="OrthoDB" id="9794124at2"/>
<dbReference type="GO" id="GO:0044010">
    <property type="term" value="P:single-species biofilm formation"/>
    <property type="evidence" value="ECO:0007669"/>
    <property type="project" value="TreeGrafter"/>
</dbReference>
<dbReference type="RefSeq" id="WP_097614395.1">
    <property type="nucleotide sequence ID" value="NZ_ML133753.1"/>
</dbReference>
<sequence length="349" mass="38697">MKKSARSDVTVAVVIPAYNAEQTLTETISSVRNQTHQALDIVVVDDGSKDHTLAVAQAVAKIDPRVRVLKQRNSGVAAARNAGWRSTSADLVAFLDADDLWSPDKIERQLAALEAGGPQVGLVYTWYAMIDHKNYVIYRSNEISIEGDVLDEVLANNFIGNGSSPLVRRNILEATGGFDSSLQQRGAQGCEDLLFYCLAAEFSHFAVVPDHLVGYRQTPDNMSANLTRMLRSWILVADEMLKRHPDRSSAIRAGLRSCGRWLAQRAVEQGRYRALIGLVATMSRHDKSIAARMLAVEARSKAMTSLKKKIRSWRKQEPYFSPNPNHRFALGTKYDAGWKVEAPMLVSAE</sequence>
<dbReference type="AlphaFoldDB" id="A0A2A6J6Z9"/>
<dbReference type="InterPro" id="IPR050834">
    <property type="entry name" value="Glycosyltransf_2"/>
</dbReference>
<dbReference type="Pfam" id="PF00535">
    <property type="entry name" value="Glycos_transf_2"/>
    <property type="match status" value="1"/>
</dbReference>